<sequence length="91" mass="10475">MTAERTLEFRGIPLEHLKTYLIELGAAKQTFEFPFVFQGPDWQAHILSENQLRFTPVFIVNAVFIRFEASSQEALQQVIAAFRRKTFRAGG</sequence>
<dbReference type="Gene3D" id="3.30.1370.80">
    <property type="entry name" value="Molybdopterin cofactor biosynthesis MoaD-related, C-terminal domain"/>
    <property type="match status" value="1"/>
</dbReference>
<evidence type="ECO:0000313" key="2">
    <source>
        <dbReference type="EMBL" id="ALS22994.1"/>
    </source>
</evidence>
<dbReference type="Proteomes" id="UP000061660">
    <property type="component" value="Chromosome"/>
</dbReference>
<evidence type="ECO:0000259" key="1">
    <source>
        <dbReference type="Pfam" id="PF09189"/>
    </source>
</evidence>
<dbReference type="AlphaFoldDB" id="A0A0U2L0I8"/>
<protein>
    <recommendedName>
        <fullName evidence="1">Molybdopterin cofactor biosynthesis MoaD-related C-terminal domain-containing protein</fullName>
    </recommendedName>
</protein>
<dbReference type="KEGG" id="pnp:IJ22_26210"/>
<proteinExistence type="predicted"/>
<feature type="domain" description="Molybdopterin cofactor biosynthesis MoaD-related C-terminal" evidence="1">
    <location>
        <begin position="5"/>
        <end position="91"/>
    </location>
</feature>
<reference evidence="3" key="1">
    <citation type="submission" date="2015-12" db="EMBL/GenBank/DDBJ databases">
        <title>Complete genome sequences of two moderately thermophilic Paenibacillus species.</title>
        <authorList>
            <person name="Butler R.III."/>
            <person name="Wang J."/>
            <person name="Stark B.C."/>
            <person name="Pombert J.-F."/>
        </authorList>
    </citation>
    <scope>NUCLEOTIDE SEQUENCE [LARGE SCALE GENOMIC DNA]</scope>
    <source>
        <strain evidence="3">32O-Y</strain>
    </source>
</reference>
<dbReference type="RefSeq" id="WP_062409069.1">
    <property type="nucleotide sequence ID" value="NZ_BJCS01000004.1"/>
</dbReference>
<dbReference type="EMBL" id="CP013652">
    <property type="protein sequence ID" value="ALS22994.1"/>
    <property type="molecule type" value="Genomic_DNA"/>
</dbReference>
<gene>
    <name evidence="2" type="ORF">IJ22_26210</name>
</gene>
<reference evidence="2 3" key="2">
    <citation type="journal article" date="2016" name="Genome Announc.">
        <title>Complete Genome Sequences of Two Interactive Moderate Thermophiles, Paenibacillus napthalenovorans 32O-Y and Paenibacillus sp. 32O-W.</title>
        <authorList>
            <person name="Butler R.R.III."/>
            <person name="Wang J."/>
            <person name="Stark B.C."/>
            <person name="Pombert J.F."/>
        </authorList>
    </citation>
    <scope>NUCLEOTIDE SEQUENCE [LARGE SCALE GENOMIC DNA]</scope>
    <source>
        <strain evidence="2 3">32O-Y</strain>
    </source>
</reference>
<accession>A0A0U2L0I8</accession>
<dbReference type="STRING" id="162209.IJ22_26210"/>
<dbReference type="PATRIC" id="fig|162209.4.peg.2790"/>
<keyword evidence="3" id="KW-1185">Reference proteome</keyword>
<dbReference type="Pfam" id="PF09189">
    <property type="entry name" value="MoaD_arch"/>
    <property type="match status" value="1"/>
</dbReference>
<name>A0A0U2L0I8_9BACL</name>
<dbReference type="InterPro" id="IPR015272">
    <property type="entry name" value="MoadD_C"/>
</dbReference>
<evidence type="ECO:0000313" key="3">
    <source>
        <dbReference type="Proteomes" id="UP000061660"/>
    </source>
</evidence>
<dbReference type="InterPro" id="IPR036473">
    <property type="entry name" value="Mopterin_CF_MoaD-rel_C_sf"/>
</dbReference>
<organism evidence="2 3">
    <name type="scientific">Paenibacillus naphthalenovorans</name>
    <dbReference type="NCBI Taxonomy" id="162209"/>
    <lineage>
        <taxon>Bacteria</taxon>
        <taxon>Bacillati</taxon>
        <taxon>Bacillota</taxon>
        <taxon>Bacilli</taxon>
        <taxon>Bacillales</taxon>
        <taxon>Paenibacillaceae</taxon>
        <taxon>Paenibacillus</taxon>
    </lineage>
</organism>
<dbReference type="OrthoDB" id="2468967at2"/>